<comment type="caution">
    <text evidence="2">The sequence shown here is derived from an EMBL/GenBank/DDBJ whole genome shotgun (WGS) entry which is preliminary data.</text>
</comment>
<feature type="compositionally biased region" description="Low complexity" evidence="1">
    <location>
        <begin position="65"/>
        <end position="77"/>
    </location>
</feature>
<organism evidence="2 3">
    <name type="scientific">Trichonephila clavata</name>
    <name type="common">Joro spider</name>
    <name type="synonym">Nephila clavata</name>
    <dbReference type="NCBI Taxonomy" id="2740835"/>
    <lineage>
        <taxon>Eukaryota</taxon>
        <taxon>Metazoa</taxon>
        <taxon>Ecdysozoa</taxon>
        <taxon>Arthropoda</taxon>
        <taxon>Chelicerata</taxon>
        <taxon>Arachnida</taxon>
        <taxon>Araneae</taxon>
        <taxon>Araneomorphae</taxon>
        <taxon>Entelegynae</taxon>
        <taxon>Araneoidea</taxon>
        <taxon>Nephilidae</taxon>
        <taxon>Trichonephila</taxon>
    </lineage>
</organism>
<proteinExistence type="predicted"/>
<sequence length="136" mass="14815">MPCSDCGPHCAEWHARSSFCPTTHQTCVILYSVTLSSRSKNPGGPVCDPHPPKRPADSSKMTYASHPESSSTPSSSNILSRLAEARVLPYALPELGRLVSSRTLLSLAAQRESSYDGQRFSRVLDSLNFADHPNSR</sequence>
<accession>A0A8X6FKJ4</accession>
<evidence type="ECO:0000256" key="1">
    <source>
        <dbReference type="SAM" id="MobiDB-lite"/>
    </source>
</evidence>
<evidence type="ECO:0000313" key="2">
    <source>
        <dbReference type="EMBL" id="GFQ83200.1"/>
    </source>
</evidence>
<evidence type="ECO:0000313" key="3">
    <source>
        <dbReference type="Proteomes" id="UP000887116"/>
    </source>
</evidence>
<keyword evidence="3" id="KW-1185">Reference proteome</keyword>
<feature type="region of interest" description="Disordered" evidence="1">
    <location>
        <begin position="36"/>
        <end position="77"/>
    </location>
</feature>
<name>A0A8X6FKJ4_TRICU</name>
<reference evidence="2" key="1">
    <citation type="submission" date="2020-07" db="EMBL/GenBank/DDBJ databases">
        <title>Multicomponent nature underlies the extraordinary mechanical properties of spider dragline silk.</title>
        <authorList>
            <person name="Kono N."/>
            <person name="Nakamura H."/>
            <person name="Mori M."/>
            <person name="Yoshida Y."/>
            <person name="Ohtoshi R."/>
            <person name="Malay A.D."/>
            <person name="Moran D.A.P."/>
            <person name="Tomita M."/>
            <person name="Numata K."/>
            <person name="Arakawa K."/>
        </authorList>
    </citation>
    <scope>NUCLEOTIDE SEQUENCE</scope>
</reference>
<dbReference type="Proteomes" id="UP000887116">
    <property type="component" value="Unassembled WGS sequence"/>
</dbReference>
<dbReference type="AlphaFoldDB" id="A0A8X6FKJ4"/>
<dbReference type="EMBL" id="BMAO01012679">
    <property type="protein sequence ID" value="GFQ83200.1"/>
    <property type="molecule type" value="Genomic_DNA"/>
</dbReference>
<gene>
    <name evidence="2" type="ORF">TNCT_512171</name>
</gene>
<protein>
    <submittedName>
        <fullName evidence="2">Uncharacterized protein</fullName>
    </submittedName>
</protein>